<dbReference type="EMBL" id="KN818257">
    <property type="protein sequence ID" value="KIL63639.1"/>
    <property type="molecule type" value="Genomic_DNA"/>
</dbReference>
<dbReference type="SUPFAM" id="SSF53474">
    <property type="entry name" value="alpha/beta-Hydrolases"/>
    <property type="match status" value="1"/>
</dbReference>
<gene>
    <name evidence="3" type="ORF">M378DRAFT_79411</name>
</gene>
<protein>
    <recommendedName>
        <fullName evidence="2">AB hydrolase-1 domain-containing protein</fullName>
    </recommendedName>
</protein>
<proteinExistence type="predicted"/>
<evidence type="ECO:0000313" key="3">
    <source>
        <dbReference type="EMBL" id="KIL63639.1"/>
    </source>
</evidence>
<dbReference type="Gene3D" id="3.40.50.1820">
    <property type="entry name" value="alpha/beta hydrolase"/>
    <property type="match status" value="1"/>
</dbReference>
<evidence type="ECO:0000313" key="4">
    <source>
        <dbReference type="Proteomes" id="UP000054549"/>
    </source>
</evidence>
<dbReference type="GO" id="GO:0004622">
    <property type="term" value="F:phosphatidylcholine lysophospholipase activity"/>
    <property type="evidence" value="ECO:0007669"/>
    <property type="project" value="TreeGrafter"/>
</dbReference>
<dbReference type="GO" id="GO:0052651">
    <property type="term" value="P:monoacylglycerol catabolic process"/>
    <property type="evidence" value="ECO:0007669"/>
    <property type="project" value="TreeGrafter"/>
</dbReference>
<keyword evidence="1" id="KW-0472">Membrane</keyword>
<dbReference type="OrthoDB" id="446723at2759"/>
<reference evidence="3 4" key="1">
    <citation type="submission" date="2014-04" db="EMBL/GenBank/DDBJ databases">
        <title>Evolutionary Origins and Diversification of the Mycorrhizal Mutualists.</title>
        <authorList>
            <consortium name="DOE Joint Genome Institute"/>
            <consortium name="Mycorrhizal Genomics Consortium"/>
            <person name="Kohler A."/>
            <person name="Kuo A."/>
            <person name="Nagy L.G."/>
            <person name="Floudas D."/>
            <person name="Copeland A."/>
            <person name="Barry K.W."/>
            <person name="Cichocki N."/>
            <person name="Veneault-Fourrey C."/>
            <person name="LaButti K."/>
            <person name="Lindquist E.A."/>
            <person name="Lipzen A."/>
            <person name="Lundell T."/>
            <person name="Morin E."/>
            <person name="Murat C."/>
            <person name="Riley R."/>
            <person name="Ohm R."/>
            <person name="Sun H."/>
            <person name="Tunlid A."/>
            <person name="Henrissat B."/>
            <person name="Grigoriev I.V."/>
            <person name="Hibbett D.S."/>
            <person name="Martin F."/>
        </authorList>
    </citation>
    <scope>NUCLEOTIDE SEQUENCE [LARGE SCALE GENOMIC DNA]</scope>
    <source>
        <strain evidence="3 4">Koide BX008</strain>
    </source>
</reference>
<dbReference type="Pfam" id="PF00561">
    <property type="entry name" value="Abhydrolase_1"/>
    <property type="match status" value="1"/>
</dbReference>
<dbReference type="InterPro" id="IPR029058">
    <property type="entry name" value="AB_hydrolase_fold"/>
</dbReference>
<dbReference type="AlphaFoldDB" id="A0A0C2TAC1"/>
<dbReference type="GO" id="GO:0047372">
    <property type="term" value="F:monoacylglycerol lipase activity"/>
    <property type="evidence" value="ECO:0007669"/>
    <property type="project" value="TreeGrafter"/>
</dbReference>
<feature type="domain" description="AB hydrolase-1" evidence="2">
    <location>
        <begin position="112"/>
        <end position="222"/>
    </location>
</feature>
<dbReference type="InterPro" id="IPR000073">
    <property type="entry name" value="AB_hydrolase_1"/>
</dbReference>
<sequence length="392" mass="43646">MTAPNNGFLLRAHSFFFILGAVYVGLVGLLMTPYFQRHAIYLNSLKFPFFANFDNPEKYGLAPNKTVNLKITTSDNEIIGAWFVMSDKYYQALPSIPSEPQQHIATALQRHPTILFFHGNAATRAVKARINHYELFTSRLGVNVLAIDYRGFADSTGTPSEAGIVRDGRAGFDWLVENGAKPEDILIVGHSLGTGVASQVMAQIDAEKVPCRGVVLLAPFTSIRQLLHTYHFFGMLPLMKPTSMIPWMTNLISWALVHKFDTLQAVPNINSSVLIAHAEDDWDILHTHSDVLFEAFIDPLLPTVPLPHDALSATPEEWQEITRKQIERSQKRKEIVETSVIPHFGTVSRARVGGRSVTLVKTLFGAHDHIGEQEGVQDLIGRKFGLRVANVD</sequence>
<dbReference type="HOGENOM" id="CLU_029375_3_2_1"/>
<organism evidence="3 4">
    <name type="scientific">Amanita muscaria (strain Koide BX008)</name>
    <dbReference type="NCBI Taxonomy" id="946122"/>
    <lineage>
        <taxon>Eukaryota</taxon>
        <taxon>Fungi</taxon>
        <taxon>Dikarya</taxon>
        <taxon>Basidiomycota</taxon>
        <taxon>Agaricomycotina</taxon>
        <taxon>Agaricomycetes</taxon>
        <taxon>Agaricomycetidae</taxon>
        <taxon>Agaricales</taxon>
        <taxon>Pluteineae</taxon>
        <taxon>Amanitaceae</taxon>
        <taxon>Amanita</taxon>
    </lineage>
</organism>
<evidence type="ECO:0000259" key="2">
    <source>
        <dbReference type="Pfam" id="PF00561"/>
    </source>
</evidence>
<feature type="transmembrane region" description="Helical" evidence="1">
    <location>
        <begin position="12"/>
        <end position="35"/>
    </location>
</feature>
<dbReference type="PANTHER" id="PTHR12277:SF194">
    <property type="entry name" value="FI04476P"/>
    <property type="match status" value="1"/>
</dbReference>
<dbReference type="PANTHER" id="PTHR12277">
    <property type="entry name" value="ALPHA/BETA HYDROLASE DOMAIN-CONTAINING PROTEIN"/>
    <property type="match status" value="1"/>
</dbReference>
<evidence type="ECO:0000256" key="1">
    <source>
        <dbReference type="SAM" id="Phobius"/>
    </source>
</evidence>
<accession>A0A0C2TAC1</accession>
<keyword evidence="1" id="KW-0812">Transmembrane</keyword>
<name>A0A0C2TAC1_AMAMK</name>
<dbReference type="GO" id="GO:0005789">
    <property type="term" value="C:endoplasmic reticulum membrane"/>
    <property type="evidence" value="ECO:0007669"/>
    <property type="project" value="TreeGrafter"/>
</dbReference>
<keyword evidence="1" id="KW-1133">Transmembrane helix</keyword>
<dbReference type="GO" id="GO:0006660">
    <property type="term" value="P:phosphatidylserine catabolic process"/>
    <property type="evidence" value="ECO:0007669"/>
    <property type="project" value="TreeGrafter"/>
</dbReference>
<dbReference type="Proteomes" id="UP000054549">
    <property type="component" value="Unassembled WGS sequence"/>
</dbReference>
<keyword evidence="4" id="KW-1185">Reference proteome</keyword>
<dbReference type="STRING" id="946122.A0A0C2TAC1"/>
<dbReference type="InParanoid" id="A0A0C2TAC1"/>